<evidence type="ECO:0000313" key="29">
    <source>
        <dbReference type="Proteomes" id="UP001300502"/>
    </source>
</evidence>
<evidence type="ECO:0000256" key="8">
    <source>
        <dbReference type="ARBA" id="ARBA00010046"/>
    </source>
</evidence>
<dbReference type="GO" id="GO:0009086">
    <property type="term" value="P:methionine biosynthetic process"/>
    <property type="evidence" value="ECO:0007669"/>
    <property type="project" value="UniProtKB-KW"/>
</dbReference>
<comment type="similarity">
    <text evidence="7">In the C-terminal section; belongs to the homoserine dehydrogenase family.</text>
</comment>
<dbReference type="InterPro" id="IPR001048">
    <property type="entry name" value="Asp/Glu/Uridylate_kinase"/>
</dbReference>
<comment type="cofactor">
    <cofactor evidence="1">
        <name>a metal cation</name>
        <dbReference type="ChEBI" id="CHEBI:25213"/>
    </cofactor>
</comment>
<dbReference type="InterPro" id="IPR002912">
    <property type="entry name" value="ACT_dom"/>
</dbReference>
<dbReference type="AlphaFoldDB" id="A0AAV9IIM1"/>
<dbReference type="FunFam" id="3.30.360.10:FF:000006">
    <property type="entry name" value="Bifunctional aspartokinase/homoserine dehydrogenase"/>
    <property type="match status" value="1"/>
</dbReference>
<feature type="region of interest" description="Disordered" evidence="26">
    <location>
        <begin position="1"/>
        <end position="20"/>
    </location>
</feature>
<dbReference type="GO" id="GO:0005524">
    <property type="term" value="F:ATP binding"/>
    <property type="evidence" value="ECO:0007669"/>
    <property type="project" value="UniProtKB-KW"/>
</dbReference>
<dbReference type="InterPro" id="IPR036291">
    <property type="entry name" value="NAD(P)-bd_dom_sf"/>
</dbReference>
<evidence type="ECO:0000256" key="15">
    <source>
        <dbReference type="ARBA" id="ARBA00022840"/>
    </source>
</evidence>
<dbReference type="PROSITE" id="PS01042">
    <property type="entry name" value="HOMOSER_DHGENASE"/>
    <property type="match status" value="1"/>
</dbReference>
<keyword evidence="11" id="KW-0791">Threonine biosynthesis</keyword>
<keyword evidence="16" id="KW-0521">NADP</keyword>
<dbReference type="GO" id="GO:0009085">
    <property type="term" value="P:lysine biosynthetic process"/>
    <property type="evidence" value="ECO:0007669"/>
    <property type="project" value="UniProtKB-KW"/>
</dbReference>
<dbReference type="Gene3D" id="3.40.1160.10">
    <property type="entry name" value="Acetylglutamate kinase-like"/>
    <property type="match status" value="1"/>
</dbReference>
<evidence type="ECO:0000259" key="27">
    <source>
        <dbReference type="PROSITE" id="PS51671"/>
    </source>
</evidence>
<evidence type="ECO:0000256" key="11">
    <source>
        <dbReference type="ARBA" id="ARBA00022697"/>
    </source>
</evidence>
<feature type="domain" description="ACT" evidence="27">
    <location>
        <begin position="618"/>
        <end position="695"/>
    </location>
</feature>
<keyword evidence="19" id="KW-0915">Sodium</keyword>
<feature type="compositionally biased region" description="Polar residues" evidence="26">
    <location>
        <begin position="1"/>
        <end position="19"/>
    </location>
</feature>
<evidence type="ECO:0000256" key="26">
    <source>
        <dbReference type="SAM" id="MobiDB-lite"/>
    </source>
</evidence>
<evidence type="ECO:0000256" key="16">
    <source>
        <dbReference type="ARBA" id="ARBA00022857"/>
    </source>
</evidence>
<dbReference type="GO" id="GO:0050661">
    <property type="term" value="F:NADP binding"/>
    <property type="evidence" value="ECO:0007669"/>
    <property type="project" value="InterPro"/>
</dbReference>
<evidence type="ECO:0000256" key="2">
    <source>
        <dbReference type="ARBA" id="ARBA00004766"/>
    </source>
</evidence>
<dbReference type="Pfam" id="PF00742">
    <property type="entry name" value="Homoserine_dh"/>
    <property type="match status" value="1"/>
</dbReference>
<comment type="catalytic activity">
    <reaction evidence="25">
        <text>L-homoserine + NADP(+) = L-aspartate 4-semialdehyde + NADPH + H(+)</text>
        <dbReference type="Rhea" id="RHEA:15761"/>
        <dbReference type="ChEBI" id="CHEBI:15378"/>
        <dbReference type="ChEBI" id="CHEBI:57476"/>
        <dbReference type="ChEBI" id="CHEBI:57783"/>
        <dbReference type="ChEBI" id="CHEBI:58349"/>
        <dbReference type="ChEBI" id="CHEBI:537519"/>
        <dbReference type="EC" id="1.1.1.3"/>
    </reaction>
    <physiologicalReaction direction="right-to-left" evidence="25">
        <dbReference type="Rhea" id="RHEA:15763"/>
    </physiologicalReaction>
</comment>
<evidence type="ECO:0000256" key="18">
    <source>
        <dbReference type="ARBA" id="ARBA00023027"/>
    </source>
</evidence>
<dbReference type="CDD" id="cd04243">
    <property type="entry name" value="AAK_AK-HSDH-like"/>
    <property type="match status" value="1"/>
</dbReference>
<evidence type="ECO:0000256" key="7">
    <source>
        <dbReference type="ARBA" id="ARBA00007952"/>
    </source>
</evidence>
<evidence type="ECO:0000256" key="4">
    <source>
        <dbReference type="ARBA" id="ARBA00005056"/>
    </source>
</evidence>
<comment type="pathway">
    <text evidence="4">Amino-acid biosynthesis; L-threonine biosynthesis; L-threonine from L-aspartate: step 3/5.</text>
</comment>
<accession>A0AAV9IIM1</accession>
<keyword evidence="22" id="KW-0511">Multifunctional enzyme</keyword>
<dbReference type="InterPro" id="IPR011147">
    <property type="entry name" value="Bifunc_Aspkin/hSer_DH"/>
</dbReference>
<evidence type="ECO:0000256" key="5">
    <source>
        <dbReference type="ARBA" id="ARBA00005062"/>
    </source>
</evidence>
<name>A0AAV9IIM1_9RHOD</name>
<dbReference type="PANTHER" id="PTHR43070:SF5">
    <property type="entry name" value="HOMOSERINE DEHYDROGENASE"/>
    <property type="match status" value="1"/>
</dbReference>
<evidence type="ECO:0000256" key="9">
    <source>
        <dbReference type="ARBA" id="ARBA00022605"/>
    </source>
</evidence>
<evidence type="ECO:0000256" key="10">
    <source>
        <dbReference type="ARBA" id="ARBA00022679"/>
    </source>
</evidence>
<comment type="pathway">
    <text evidence="6">Amino-acid biosynthesis; L-threonine biosynthesis; L-threonine from L-aspartate: step 1/5.</text>
</comment>
<dbReference type="Gene3D" id="3.40.50.720">
    <property type="entry name" value="NAD(P)-binding Rossmann-like Domain"/>
    <property type="match status" value="1"/>
</dbReference>
<dbReference type="NCBIfam" id="TIGR00657">
    <property type="entry name" value="asp_kinases"/>
    <property type="match status" value="1"/>
</dbReference>
<reference evidence="28 29" key="1">
    <citation type="submission" date="2022-07" db="EMBL/GenBank/DDBJ databases">
        <title>Genome-wide signatures of adaptation to extreme environments.</title>
        <authorList>
            <person name="Cho C.H."/>
            <person name="Yoon H.S."/>
        </authorList>
    </citation>
    <scope>NUCLEOTIDE SEQUENCE [LARGE SCALE GENOMIC DNA]</scope>
    <source>
        <strain evidence="28 29">108.79 E11</strain>
    </source>
</reference>
<keyword evidence="13" id="KW-0547">Nucleotide-binding</keyword>
<evidence type="ECO:0000256" key="13">
    <source>
        <dbReference type="ARBA" id="ARBA00022741"/>
    </source>
</evidence>
<dbReference type="PANTHER" id="PTHR43070">
    <property type="match status" value="1"/>
</dbReference>
<keyword evidence="12" id="KW-0479">Metal-binding</keyword>
<comment type="pathway">
    <text evidence="2">Amino-acid biosynthesis; L-lysine biosynthesis via DAP pathway; (S)-tetrahydrodipicolinate from L-aspartate: step 1/4.</text>
</comment>
<dbReference type="GO" id="GO:0009088">
    <property type="term" value="P:threonine biosynthetic process"/>
    <property type="evidence" value="ECO:0007669"/>
    <property type="project" value="UniProtKB-KW"/>
</dbReference>
<evidence type="ECO:0000256" key="22">
    <source>
        <dbReference type="ARBA" id="ARBA00023268"/>
    </source>
</evidence>
<dbReference type="CDD" id="cd04921">
    <property type="entry name" value="ACT_AKi-HSDH-ThrA-like_1"/>
    <property type="match status" value="1"/>
</dbReference>
<dbReference type="InterPro" id="IPR001342">
    <property type="entry name" value="HDH_cat"/>
</dbReference>
<comment type="function">
    <text evidence="23">Bifunctional aspartate kinase and homoserine dehydrogenase that catalyzes the first and the third steps toward the synthesis of lysine, methionine and threonine from aspartate.</text>
</comment>
<sequence length="1050" mass="115230">MQSCVLSRQNSPKNANPTMRSHAKVGWCSCHLFWKTQPTLCSSFRTWGTCKKPINKTPLIAVTNRFKLGTSSFMTRALGKVTRSPPVQAASTSASIDVNQSTQVPHETSFKQAGQWQVHKFGGSSLENVECFERVAGLLQEKLLESQVTVNVTNKSSKKQQPRGQDDFHQPSPRLFIVVSAVRGVTNILERLIYSAIGRNKDMHYLEGIEELRDVHENLIERLLPAEERHSLLATLSSNLRDLRDLLRAVWIARSASVRIRDLIMGYGELWCAQLVWALLRSKGIQCSFLDARDVLMTRAASIASSRNEFCLDELTLSDLASQNGMETVEPKKRLEKLTADSKTSKKTVAQPRKIIDWDISKSRLDSWLRQNPTQVVVATGYIACDADGVPTTLGRNGSDFSASVFGRILEADSITIWTDVDGVYSADPKVVPDAVVIPFLSYKEAAELAYFGADVLHPDTMSPAIFASIPIRIKNTFRPHADGTLIGNNTVSESWLSIPSSSTNVSPATASAKANVKNSRGVKGFSTVKDIALVNVEGTGMIGVPGIASRLFGALYSAGLSVIMIAQASSEYSICSVVPGSQADLAVEAVRYAFRTELAEGLISSVDTLRNCSILAVVGENMQEVPGVSSRLFGSLSRVGVSVRAVAQGSSEHNISIVVDSKDESRALRASHAAFYLSDQTLSVGILGTGTVGGTLIDQIRQQVESLRQEFGVDIRIRGIANSKKMLLMDSLQHTVDWKEELNQEQQTCNLDMFAKHIQDTSIPHAVICDCTASDVVTEKYASWLAQGIHLVTANKKANSGSLERYIRLREAQRAANSHFLYEANVGAGLPIISSLRDLIRTGDKLKEIEGIFSGTLSYIFNEFDGTESFSTVVKRAKDKGYTEPDPRDDLSGMDVARKIIILAREIGLHVELSDLQVESLVPEDLRAEKGIDVETFLRRLPEYDEQLGRLALEAKERDQVLRYVGVVSVEESKCRVELRRYDQGHPFGRLKGSDNIVSFRTWRYDNQPLVVQGPGAGADVTAGGVFADLLRLASYLGAPSSPMEGFSF</sequence>
<evidence type="ECO:0000256" key="23">
    <source>
        <dbReference type="ARBA" id="ARBA00044938"/>
    </source>
</evidence>
<dbReference type="Proteomes" id="UP001300502">
    <property type="component" value="Unassembled WGS sequence"/>
</dbReference>
<dbReference type="GO" id="GO:0004412">
    <property type="term" value="F:homoserine dehydrogenase activity"/>
    <property type="evidence" value="ECO:0007669"/>
    <property type="project" value="UniProtKB-EC"/>
</dbReference>
<dbReference type="Pfam" id="PF00696">
    <property type="entry name" value="AA_kinase"/>
    <property type="match status" value="1"/>
</dbReference>
<dbReference type="SUPFAM" id="SSF55021">
    <property type="entry name" value="ACT-like"/>
    <property type="match status" value="2"/>
</dbReference>
<keyword evidence="9" id="KW-0028">Amino-acid biosynthesis</keyword>
<dbReference type="Gene3D" id="3.30.2130.10">
    <property type="entry name" value="VC0802-like"/>
    <property type="match status" value="2"/>
</dbReference>
<dbReference type="FunFam" id="3.40.50.720:FF:000083">
    <property type="entry name" value="Bifunctional aspartokinase/homoserine dehydrogenase"/>
    <property type="match status" value="1"/>
</dbReference>
<dbReference type="GO" id="GO:0004072">
    <property type="term" value="F:aspartate kinase activity"/>
    <property type="evidence" value="ECO:0007669"/>
    <property type="project" value="UniProtKB-EC"/>
</dbReference>
<comment type="caution">
    <text evidence="28">The sequence shown here is derived from an EMBL/GenBank/DDBJ whole genome shotgun (WGS) entry which is preliminary data.</text>
</comment>
<dbReference type="Pfam" id="PF03447">
    <property type="entry name" value="NAD_binding_3"/>
    <property type="match status" value="1"/>
</dbReference>
<protein>
    <recommendedName>
        <fullName evidence="27">ACT domain-containing protein</fullName>
    </recommendedName>
</protein>
<dbReference type="InterPro" id="IPR018042">
    <property type="entry name" value="Aspartate_kinase_CS"/>
</dbReference>
<evidence type="ECO:0000256" key="17">
    <source>
        <dbReference type="ARBA" id="ARBA00023002"/>
    </source>
</evidence>
<dbReference type="SUPFAM" id="SSF53633">
    <property type="entry name" value="Carbamate kinase-like"/>
    <property type="match status" value="1"/>
</dbReference>
<dbReference type="SUPFAM" id="SSF55347">
    <property type="entry name" value="Glyceraldehyde-3-phosphate dehydrogenase-like, C-terminal domain"/>
    <property type="match status" value="1"/>
</dbReference>
<dbReference type="GO" id="GO:0009090">
    <property type="term" value="P:homoserine biosynthetic process"/>
    <property type="evidence" value="ECO:0007669"/>
    <property type="project" value="TreeGrafter"/>
</dbReference>
<comment type="pathway">
    <text evidence="3">Amino-acid biosynthesis; L-methionine biosynthesis via de novo pathway; L-homoserine from L-aspartate: step 1/3.</text>
</comment>
<dbReference type="PROSITE" id="PS00324">
    <property type="entry name" value="ASPARTOKINASE"/>
    <property type="match status" value="1"/>
</dbReference>
<evidence type="ECO:0000256" key="3">
    <source>
        <dbReference type="ARBA" id="ARBA00004986"/>
    </source>
</evidence>
<dbReference type="InterPro" id="IPR005106">
    <property type="entry name" value="Asp/hSer_DH_NAD-bd"/>
</dbReference>
<dbReference type="GO" id="GO:0046872">
    <property type="term" value="F:metal ion binding"/>
    <property type="evidence" value="ECO:0007669"/>
    <property type="project" value="UniProtKB-KW"/>
</dbReference>
<comment type="pathway">
    <text evidence="5">Amino-acid biosynthesis; L-methionine biosynthesis via de novo pathway; L-homoserine from L-aspartate: step 3/3.</text>
</comment>
<evidence type="ECO:0000313" key="28">
    <source>
        <dbReference type="EMBL" id="KAK4527071.1"/>
    </source>
</evidence>
<dbReference type="InterPro" id="IPR054352">
    <property type="entry name" value="ACT_Aspartokinase"/>
</dbReference>
<keyword evidence="29" id="KW-1185">Reference proteome</keyword>
<keyword evidence="14" id="KW-0418">Kinase</keyword>
<evidence type="ECO:0000256" key="19">
    <source>
        <dbReference type="ARBA" id="ARBA00023053"/>
    </source>
</evidence>
<proteinExistence type="inferred from homology"/>
<evidence type="ECO:0000256" key="14">
    <source>
        <dbReference type="ARBA" id="ARBA00022777"/>
    </source>
</evidence>
<dbReference type="InterPro" id="IPR036393">
    <property type="entry name" value="AceGlu_kinase-like_sf"/>
</dbReference>
<dbReference type="InterPro" id="IPR045865">
    <property type="entry name" value="ACT-like_dom_sf"/>
</dbReference>
<keyword evidence="15" id="KW-0067">ATP-binding</keyword>
<evidence type="ECO:0000256" key="24">
    <source>
        <dbReference type="ARBA" id="ARBA00048561"/>
    </source>
</evidence>
<keyword evidence="17" id="KW-0560">Oxidoreductase</keyword>
<evidence type="ECO:0000256" key="6">
    <source>
        <dbReference type="ARBA" id="ARBA00005139"/>
    </source>
</evidence>
<dbReference type="Gene3D" id="3.30.360.10">
    <property type="entry name" value="Dihydrodipicolinate Reductase, domain 2"/>
    <property type="match status" value="1"/>
</dbReference>
<gene>
    <name evidence="28" type="ORF">GAYE_SCF34G4992</name>
</gene>
<comment type="similarity">
    <text evidence="8">In the N-terminal section; belongs to the aspartokinase family.</text>
</comment>
<keyword evidence="10" id="KW-0808">Transferase</keyword>
<keyword evidence="21" id="KW-0486">Methionine biosynthesis</keyword>
<dbReference type="InterPro" id="IPR001341">
    <property type="entry name" value="Asp_kinase"/>
</dbReference>
<feature type="domain" description="ACT" evidence="27">
    <location>
        <begin position="537"/>
        <end position="612"/>
    </location>
</feature>
<evidence type="ECO:0000256" key="1">
    <source>
        <dbReference type="ARBA" id="ARBA00001920"/>
    </source>
</evidence>
<dbReference type="SUPFAM" id="SSF51735">
    <property type="entry name" value="NAD(P)-binding Rossmann-fold domains"/>
    <property type="match status" value="1"/>
</dbReference>
<dbReference type="PROSITE" id="PS51671">
    <property type="entry name" value="ACT"/>
    <property type="match status" value="2"/>
</dbReference>
<dbReference type="Pfam" id="PF22468">
    <property type="entry name" value="ACT_9"/>
    <property type="match status" value="2"/>
</dbReference>
<organism evidence="28 29">
    <name type="scientific">Galdieria yellowstonensis</name>
    <dbReference type="NCBI Taxonomy" id="3028027"/>
    <lineage>
        <taxon>Eukaryota</taxon>
        <taxon>Rhodophyta</taxon>
        <taxon>Bangiophyceae</taxon>
        <taxon>Galdieriales</taxon>
        <taxon>Galdieriaceae</taxon>
        <taxon>Galdieria</taxon>
    </lineage>
</organism>
<evidence type="ECO:0000256" key="25">
    <source>
        <dbReference type="ARBA" id="ARBA00048841"/>
    </source>
</evidence>
<keyword evidence="20" id="KW-0457">Lysine biosynthesis</keyword>
<dbReference type="NCBIfam" id="NF006959">
    <property type="entry name" value="PRK09436.1"/>
    <property type="match status" value="1"/>
</dbReference>
<evidence type="ECO:0000256" key="12">
    <source>
        <dbReference type="ARBA" id="ARBA00022723"/>
    </source>
</evidence>
<keyword evidence="18" id="KW-0520">NAD</keyword>
<evidence type="ECO:0000256" key="20">
    <source>
        <dbReference type="ARBA" id="ARBA00023154"/>
    </source>
</evidence>
<dbReference type="FunFam" id="3.30.2130.10:FF:000001">
    <property type="entry name" value="Bifunctional aspartokinase/homoserine dehydrogenase"/>
    <property type="match status" value="1"/>
</dbReference>
<comment type="catalytic activity">
    <reaction evidence="24">
        <text>L-aspartate + ATP = 4-phospho-L-aspartate + ADP</text>
        <dbReference type="Rhea" id="RHEA:23776"/>
        <dbReference type="ChEBI" id="CHEBI:29991"/>
        <dbReference type="ChEBI" id="CHEBI:30616"/>
        <dbReference type="ChEBI" id="CHEBI:57535"/>
        <dbReference type="ChEBI" id="CHEBI:456216"/>
        <dbReference type="EC" id="2.7.2.4"/>
    </reaction>
    <physiologicalReaction direction="left-to-right" evidence="24">
        <dbReference type="Rhea" id="RHEA:23777"/>
    </physiologicalReaction>
</comment>
<dbReference type="EMBL" id="JANCYU010000047">
    <property type="protein sequence ID" value="KAK4527071.1"/>
    <property type="molecule type" value="Genomic_DNA"/>
</dbReference>
<dbReference type="InterPro" id="IPR019811">
    <property type="entry name" value="HDH_CS"/>
</dbReference>
<evidence type="ECO:0000256" key="21">
    <source>
        <dbReference type="ARBA" id="ARBA00023167"/>
    </source>
</evidence>